<dbReference type="Gene3D" id="3.40.50.12710">
    <property type="match status" value="1"/>
</dbReference>
<sequence>MQVENETNGQLEALIRERIRRQGPIPFAEYMRLCLYHPEYGYYMTPRRRIGKQGDFFTSSSVHFLFGRLIARQLVQLWELLGGGAMTIAEQGAGEGYLALDILDALREEAADCYHSLTYALVEVSPEHRARQQERLAGHAARLVWCEPGELAGMTGCILSNELVDAFPVHLVEKRDGLLREIHVGLDGETLVEVVAEPSIGRLQEHVDWLGCGPVEGNRGEINLEAVDWMRQVARLLGRGMVLTIDYGYPAAELYAPHRRAGTLLCYHRHRSHDNPYVNIGCQDMTSHVDFTALQKAGEEEGLETLWFGEQYRFLMGLGFVEQLIALQARETDPLRAQQLRMTLKNLILPEGGMGETFKVLVQGKGIGRPELLCQRPIEAIRI</sequence>
<dbReference type="RefSeq" id="WP_187426725.1">
    <property type="nucleotide sequence ID" value="NZ_VNIB01000007.1"/>
</dbReference>
<evidence type="ECO:0000313" key="3">
    <source>
        <dbReference type="EMBL" id="TYO98289.1"/>
    </source>
</evidence>
<organism evidence="3 4">
    <name type="scientific">Geothermobacter ehrlichii</name>
    <dbReference type="NCBI Taxonomy" id="213224"/>
    <lineage>
        <taxon>Bacteria</taxon>
        <taxon>Pseudomonadati</taxon>
        <taxon>Thermodesulfobacteriota</taxon>
        <taxon>Desulfuromonadia</taxon>
        <taxon>Desulfuromonadales</taxon>
        <taxon>Geothermobacteraceae</taxon>
        <taxon>Geothermobacter</taxon>
    </lineage>
</organism>
<dbReference type="GO" id="GO:0032259">
    <property type="term" value="P:methylation"/>
    <property type="evidence" value="ECO:0007669"/>
    <property type="project" value="UniProtKB-KW"/>
</dbReference>
<keyword evidence="1 3" id="KW-0489">Methyltransferase</keyword>
<name>A0A5D3WHF9_9BACT</name>
<keyword evidence="2 3" id="KW-0808">Transferase</keyword>
<reference evidence="3 4" key="1">
    <citation type="submission" date="2019-07" db="EMBL/GenBank/DDBJ databases">
        <title>Genomic Encyclopedia of Type Strains, Phase IV (KMG-IV): sequencing the most valuable type-strain genomes for metagenomic binning, comparative biology and taxonomic classification.</title>
        <authorList>
            <person name="Goeker M."/>
        </authorList>
    </citation>
    <scope>NUCLEOTIDE SEQUENCE [LARGE SCALE GENOMIC DNA]</scope>
    <source>
        <strain evidence="3 4">SS015</strain>
    </source>
</reference>
<proteinExistence type="predicted"/>
<protein>
    <submittedName>
        <fullName evidence="3">SAM-dependent MidA family methyltransferase</fullName>
    </submittedName>
</protein>
<keyword evidence="4" id="KW-1185">Reference proteome</keyword>
<dbReference type="PANTHER" id="PTHR12049:SF7">
    <property type="entry name" value="PROTEIN ARGININE METHYLTRANSFERASE NDUFAF7, MITOCHONDRIAL"/>
    <property type="match status" value="1"/>
</dbReference>
<dbReference type="PANTHER" id="PTHR12049">
    <property type="entry name" value="PROTEIN ARGININE METHYLTRANSFERASE NDUFAF7, MITOCHONDRIAL"/>
    <property type="match status" value="1"/>
</dbReference>
<evidence type="ECO:0000256" key="1">
    <source>
        <dbReference type="ARBA" id="ARBA00022603"/>
    </source>
</evidence>
<comment type="caution">
    <text evidence="3">The sequence shown here is derived from an EMBL/GenBank/DDBJ whole genome shotgun (WGS) entry which is preliminary data.</text>
</comment>
<dbReference type="Pfam" id="PF02636">
    <property type="entry name" value="Methyltransf_28"/>
    <property type="match status" value="1"/>
</dbReference>
<dbReference type="InterPro" id="IPR029063">
    <property type="entry name" value="SAM-dependent_MTases_sf"/>
</dbReference>
<dbReference type="SUPFAM" id="SSF53335">
    <property type="entry name" value="S-adenosyl-L-methionine-dependent methyltransferases"/>
    <property type="match status" value="1"/>
</dbReference>
<dbReference type="EMBL" id="VNIB01000007">
    <property type="protein sequence ID" value="TYO98289.1"/>
    <property type="molecule type" value="Genomic_DNA"/>
</dbReference>
<dbReference type="GO" id="GO:0035243">
    <property type="term" value="F:protein-arginine omega-N symmetric methyltransferase activity"/>
    <property type="evidence" value="ECO:0007669"/>
    <property type="project" value="TreeGrafter"/>
</dbReference>
<dbReference type="InterPro" id="IPR038375">
    <property type="entry name" value="NDUFAF7_sf"/>
</dbReference>
<gene>
    <name evidence="3" type="ORF">EDC39_10784</name>
</gene>
<evidence type="ECO:0000256" key="2">
    <source>
        <dbReference type="ARBA" id="ARBA00022679"/>
    </source>
</evidence>
<dbReference type="InterPro" id="IPR003788">
    <property type="entry name" value="NDUFAF7"/>
</dbReference>
<dbReference type="Proteomes" id="UP000324159">
    <property type="component" value="Unassembled WGS sequence"/>
</dbReference>
<accession>A0A5D3WHF9</accession>
<dbReference type="AlphaFoldDB" id="A0A5D3WHF9"/>
<evidence type="ECO:0000313" key="4">
    <source>
        <dbReference type="Proteomes" id="UP000324159"/>
    </source>
</evidence>